<dbReference type="Pfam" id="PF02770">
    <property type="entry name" value="Acyl-CoA_dh_M"/>
    <property type="match status" value="1"/>
</dbReference>
<dbReference type="Pfam" id="PF00441">
    <property type="entry name" value="Acyl-CoA_dh_1"/>
    <property type="match status" value="1"/>
</dbReference>
<dbReference type="GO" id="GO:0005886">
    <property type="term" value="C:plasma membrane"/>
    <property type="evidence" value="ECO:0007669"/>
    <property type="project" value="TreeGrafter"/>
</dbReference>
<dbReference type="EMBL" id="CAFABA010000081">
    <property type="protein sequence ID" value="CAB4833780.1"/>
    <property type="molecule type" value="Genomic_DNA"/>
</dbReference>
<dbReference type="InterPro" id="IPR046373">
    <property type="entry name" value="Acyl-CoA_Oxase/DH_mid-dom_sf"/>
</dbReference>
<dbReference type="InterPro" id="IPR037069">
    <property type="entry name" value="AcylCoA_DH/ox_N_sf"/>
</dbReference>
<reference evidence="9" key="1">
    <citation type="submission" date="2020-05" db="EMBL/GenBank/DDBJ databases">
        <authorList>
            <person name="Chiriac C."/>
            <person name="Salcher M."/>
            <person name="Ghai R."/>
            <person name="Kavagutti S V."/>
        </authorList>
    </citation>
    <scope>NUCLEOTIDE SEQUENCE</scope>
</reference>
<gene>
    <name evidence="9" type="ORF">UFOPK3139_01885</name>
    <name evidence="10" type="ORF">UFOPK3543_02673</name>
</gene>
<feature type="domain" description="Acyl-CoA dehydrogenase/oxidase N-terminal" evidence="8">
    <location>
        <begin position="12"/>
        <end position="120"/>
    </location>
</feature>
<evidence type="ECO:0000256" key="5">
    <source>
        <dbReference type="ARBA" id="ARBA00023002"/>
    </source>
</evidence>
<evidence type="ECO:0000256" key="3">
    <source>
        <dbReference type="ARBA" id="ARBA00022630"/>
    </source>
</evidence>
<dbReference type="InterPro" id="IPR009100">
    <property type="entry name" value="AcylCoA_DH/oxidase_NM_dom_sf"/>
</dbReference>
<dbReference type="GO" id="GO:0016627">
    <property type="term" value="F:oxidoreductase activity, acting on the CH-CH group of donors"/>
    <property type="evidence" value="ECO:0007669"/>
    <property type="project" value="InterPro"/>
</dbReference>
<dbReference type="SUPFAM" id="SSF47203">
    <property type="entry name" value="Acyl-CoA dehydrogenase C-terminal domain-like"/>
    <property type="match status" value="1"/>
</dbReference>
<comment type="similarity">
    <text evidence="2">Belongs to the acyl-CoA dehydrogenase family.</text>
</comment>
<dbReference type="InterPro" id="IPR036250">
    <property type="entry name" value="AcylCo_DH-like_C"/>
</dbReference>
<dbReference type="InterPro" id="IPR009075">
    <property type="entry name" value="AcylCo_DH/oxidase_C"/>
</dbReference>
<accession>A0A6J7AMR5</accession>
<dbReference type="InterPro" id="IPR006091">
    <property type="entry name" value="Acyl-CoA_Oxase/DH_mid-dom"/>
</dbReference>
<dbReference type="PANTHER" id="PTHR43292:SF3">
    <property type="entry name" value="ACYL-COA DEHYDROGENASE FADE29"/>
    <property type="match status" value="1"/>
</dbReference>
<dbReference type="FunFam" id="2.40.110.10:FF:000002">
    <property type="entry name" value="Acyl-CoA dehydrogenase fadE12"/>
    <property type="match status" value="1"/>
</dbReference>
<protein>
    <submittedName>
        <fullName evidence="9">Unannotated protein</fullName>
    </submittedName>
</protein>
<dbReference type="PANTHER" id="PTHR43292">
    <property type="entry name" value="ACYL-COA DEHYDROGENASE"/>
    <property type="match status" value="1"/>
</dbReference>
<dbReference type="SUPFAM" id="SSF56645">
    <property type="entry name" value="Acyl-CoA dehydrogenase NM domain-like"/>
    <property type="match status" value="1"/>
</dbReference>
<evidence type="ECO:0000259" key="7">
    <source>
        <dbReference type="Pfam" id="PF02770"/>
    </source>
</evidence>
<dbReference type="Pfam" id="PF02771">
    <property type="entry name" value="Acyl-CoA_dh_N"/>
    <property type="match status" value="1"/>
</dbReference>
<organism evidence="9">
    <name type="scientific">freshwater metagenome</name>
    <dbReference type="NCBI Taxonomy" id="449393"/>
    <lineage>
        <taxon>unclassified sequences</taxon>
        <taxon>metagenomes</taxon>
        <taxon>ecological metagenomes</taxon>
    </lineage>
</organism>
<dbReference type="Gene3D" id="2.40.110.10">
    <property type="entry name" value="Butyryl-CoA Dehydrogenase, subunit A, domain 2"/>
    <property type="match status" value="1"/>
</dbReference>
<dbReference type="InterPro" id="IPR052161">
    <property type="entry name" value="Mycobact_Acyl-CoA_DH"/>
</dbReference>
<evidence type="ECO:0000256" key="2">
    <source>
        <dbReference type="ARBA" id="ARBA00009347"/>
    </source>
</evidence>
<keyword evidence="4" id="KW-0274">FAD</keyword>
<dbReference type="EMBL" id="CAFBMH010000143">
    <property type="protein sequence ID" value="CAB4931297.1"/>
    <property type="molecule type" value="Genomic_DNA"/>
</dbReference>
<evidence type="ECO:0000256" key="4">
    <source>
        <dbReference type="ARBA" id="ARBA00022827"/>
    </source>
</evidence>
<dbReference type="InterPro" id="IPR013786">
    <property type="entry name" value="AcylCoA_DH/ox_N"/>
</dbReference>
<dbReference type="GO" id="GO:0050660">
    <property type="term" value="F:flavin adenine dinucleotide binding"/>
    <property type="evidence" value="ECO:0007669"/>
    <property type="project" value="InterPro"/>
</dbReference>
<proteinExistence type="inferred from homology"/>
<feature type="domain" description="Acyl-CoA oxidase/dehydrogenase middle" evidence="7">
    <location>
        <begin position="125"/>
        <end position="212"/>
    </location>
</feature>
<dbReference type="Gene3D" id="1.20.140.10">
    <property type="entry name" value="Butyryl-CoA Dehydrogenase, subunit A, domain 3"/>
    <property type="match status" value="1"/>
</dbReference>
<dbReference type="Gene3D" id="1.10.540.10">
    <property type="entry name" value="Acyl-CoA dehydrogenase/oxidase, N-terminal domain"/>
    <property type="match status" value="1"/>
</dbReference>
<evidence type="ECO:0000313" key="10">
    <source>
        <dbReference type="EMBL" id="CAB4931297.1"/>
    </source>
</evidence>
<feature type="domain" description="Acyl-CoA dehydrogenase/oxidase C-terminal" evidence="6">
    <location>
        <begin position="229"/>
        <end position="384"/>
    </location>
</feature>
<evidence type="ECO:0000259" key="6">
    <source>
        <dbReference type="Pfam" id="PF00441"/>
    </source>
</evidence>
<evidence type="ECO:0000259" key="8">
    <source>
        <dbReference type="Pfam" id="PF02771"/>
    </source>
</evidence>
<keyword evidence="3" id="KW-0285">Flavoprotein</keyword>
<evidence type="ECO:0000313" key="9">
    <source>
        <dbReference type="EMBL" id="CAB4833780.1"/>
    </source>
</evidence>
<name>A0A6J7AMR5_9ZZZZ</name>
<dbReference type="AlphaFoldDB" id="A0A6J7AMR5"/>
<keyword evidence="5" id="KW-0560">Oxidoreductase</keyword>
<comment type="cofactor">
    <cofactor evidence="1">
        <name>FAD</name>
        <dbReference type="ChEBI" id="CHEBI:57692"/>
    </cofactor>
</comment>
<sequence length="395" mass="43768">MHVDLTAPQRELQLELREYFTNLMTPEVKASIRGAEEGENKPYKELVKRIGRDGWLGVGWPKEYGGKDFSAIENYIFFNESQAAGCPIPFLTTNTVGPTIRNFGSTEQKDFFLRKILLGEMHFSIGYSEPEAGTDLAALKTRAELDGDEWVINGQKLYTSLAYNADYIWLAARTDPDAPAHKGITMFLVPADSPGFKIVPYITMGSAHTTATFYDNVRVPKSAMIGELNGGWNLITSQLNHERVSLCAAGGITNLTNEAIAWAKNERIADGRRVIDQEWVQVKLAECRARCRALDLMNWRVAFNQSTGRTVNPAESSSIKVFGSESMHTIYKLLTEVIGATGHLRPGSPGAALAGVVEERYRSCWVLTFGGGTNEIQRDIIGMAGLGLPREKRRK</sequence>
<evidence type="ECO:0000256" key="1">
    <source>
        <dbReference type="ARBA" id="ARBA00001974"/>
    </source>
</evidence>